<gene>
    <name evidence="2" type="ORF">GH754_06275</name>
</gene>
<dbReference type="EMBL" id="WJNH01000003">
    <property type="protein sequence ID" value="MRG85938.1"/>
    <property type="molecule type" value="Genomic_DNA"/>
</dbReference>
<accession>A0A6G1X531</accession>
<proteinExistence type="predicted"/>
<dbReference type="Proteomes" id="UP000480185">
    <property type="component" value="Unassembled WGS sequence"/>
</dbReference>
<name>A0A6G1X531_9BACI</name>
<dbReference type="OrthoDB" id="2183421at2"/>
<sequence>MNSTEHLTQTERDELLKNLNEKQKMFVQNYLKRGRKTVFANLLAKEKAGSVEENQIEDVASQWELLDYIDAGPDWQTRSELHCECGRPLRYQYIVHNKGTGEIRKFGIKHFEEHTGIPPQLVKDIVKGIEKIDFEMDEILLKNAQGWTLVHAGIETIPAAIDIPKDIQQHFDAGVPLLDRQVQRLRERIADYLREEKRKQLEAQKAEQEQAAQKKRELVSQRRHAVAEKMGAAISHEIPLDQHLQLGVLVYLDLLRTSQFSANDVCEDLIKNHGASQETYSSGRLLIFPKVCMYLEFLVSRGKLELVEKQGVEDRIYRIINLAMDDIEAGEEEQHSQQRLFDL</sequence>
<evidence type="ECO:0000313" key="3">
    <source>
        <dbReference type="Proteomes" id="UP000480185"/>
    </source>
</evidence>
<comment type="caution">
    <text evidence="2">The sequence shown here is derived from an EMBL/GenBank/DDBJ whole genome shotgun (WGS) entry which is preliminary data.</text>
</comment>
<dbReference type="Pfam" id="PF13034">
    <property type="entry name" value="DUF3895"/>
    <property type="match status" value="1"/>
</dbReference>
<organism evidence="2 3">
    <name type="scientific">Salinibacillus xinjiangensis</name>
    <dbReference type="NCBI Taxonomy" id="1229268"/>
    <lineage>
        <taxon>Bacteria</taxon>
        <taxon>Bacillati</taxon>
        <taxon>Bacillota</taxon>
        <taxon>Bacilli</taxon>
        <taxon>Bacillales</taxon>
        <taxon>Bacillaceae</taxon>
        <taxon>Salinibacillus</taxon>
    </lineage>
</organism>
<dbReference type="AlphaFoldDB" id="A0A6G1X531"/>
<reference evidence="2 3" key="1">
    <citation type="submission" date="2019-11" db="EMBL/GenBank/DDBJ databases">
        <authorList>
            <person name="Li J."/>
        </authorList>
    </citation>
    <scope>NUCLEOTIDE SEQUENCE [LARGE SCALE GENOMIC DNA]</scope>
    <source>
        <strain evidence="2 3">J4</strain>
    </source>
</reference>
<dbReference type="RefSeq" id="WP_153727867.1">
    <property type="nucleotide sequence ID" value="NZ_WJNH01000003.1"/>
</dbReference>
<evidence type="ECO:0000256" key="1">
    <source>
        <dbReference type="SAM" id="Coils"/>
    </source>
</evidence>
<dbReference type="InterPro" id="IPR024995">
    <property type="entry name" value="DUF3895"/>
</dbReference>
<evidence type="ECO:0000313" key="2">
    <source>
        <dbReference type="EMBL" id="MRG85938.1"/>
    </source>
</evidence>
<protein>
    <submittedName>
        <fullName evidence="2">DUF3895 domain-containing protein</fullName>
    </submittedName>
</protein>
<keyword evidence="1" id="KW-0175">Coiled coil</keyword>
<feature type="coiled-coil region" evidence="1">
    <location>
        <begin position="175"/>
        <end position="221"/>
    </location>
</feature>
<keyword evidence="3" id="KW-1185">Reference proteome</keyword>